<dbReference type="AlphaFoldDB" id="A0A6N8EJC1"/>
<evidence type="ECO:0000256" key="3">
    <source>
        <dbReference type="ARBA" id="ARBA00023163"/>
    </source>
</evidence>
<gene>
    <name evidence="5" type="ORF">GJ668_16170</name>
</gene>
<dbReference type="PROSITE" id="PS50943">
    <property type="entry name" value="HTH_CROC1"/>
    <property type="match status" value="1"/>
</dbReference>
<sequence length="95" mass="10221">MSSAFTEILAGLEDAKAHAKGEPSTVVEHVPARLNVKAIREKTGMTPQRFCATLGISLHTLERWEKGSTKPSGSARILLKVVDKNPQAVIEAIAD</sequence>
<dbReference type="Proteomes" id="UP000434044">
    <property type="component" value="Unassembled WGS sequence"/>
</dbReference>
<dbReference type="OrthoDB" id="9799384at2"/>
<dbReference type="Gene3D" id="1.10.260.40">
    <property type="entry name" value="lambda repressor-like DNA-binding domains"/>
    <property type="match status" value="1"/>
</dbReference>
<keyword evidence="1" id="KW-0805">Transcription regulation</keyword>
<protein>
    <submittedName>
        <fullName evidence="5">Transcriptional regulator</fullName>
    </submittedName>
</protein>
<keyword evidence="2" id="KW-0238">DNA-binding</keyword>
<dbReference type="InterPro" id="IPR010982">
    <property type="entry name" value="Lambda_DNA-bd_dom_sf"/>
</dbReference>
<dbReference type="SUPFAM" id="SSF47413">
    <property type="entry name" value="lambda repressor-like DNA-binding domains"/>
    <property type="match status" value="1"/>
</dbReference>
<proteinExistence type="predicted"/>
<evidence type="ECO:0000256" key="2">
    <source>
        <dbReference type="ARBA" id="ARBA00023125"/>
    </source>
</evidence>
<dbReference type="RefSeq" id="WP_155451168.1">
    <property type="nucleotide sequence ID" value="NZ_WNKT01000046.1"/>
</dbReference>
<accession>A0A6N8EJC1</accession>
<dbReference type="InterPro" id="IPR052359">
    <property type="entry name" value="HTH-type_reg/antitoxin"/>
</dbReference>
<dbReference type="Pfam" id="PF01381">
    <property type="entry name" value="HTH_3"/>
    <property type="match status" value="1"/>
</dbReference>
<dbReference type="EMBL" id="WNKT01000046">
    <property type="protein sequence ID" value="MTW22607.1"/>
    <property type="molecule type" value="Genomic_DNA"/>
</dbReference>
<comment type="caution">
    <text evidence="5">The sequence shown here is derived from an EMBL/GenBank/DDBJ whole genome shotgun (WGS) entry which is preliminary data.</text>
</comment>
<evidence type="ECO:0000313" key="6">
    <source>
        <dbReference type="Proteomes" id="UP000434044"/>
    </source>
</evidence>
<dbReference type="InterPro" id="IPR001387">
    <property type="entry name" value="Cro/C1-type_HTH"/>
</dbReference>
<evidence type="ECO:0000256" key="1">
    <source>
        <dbReference type="ARBA" id="ARBA00023015"/>
    </source>
</evidence>
<dbReference type="GO" id="GO:0003677">
    <property type="term" value="F:DNA binding"/>
    <property type="evidence" value="ECO:0007669"/>
    <property type="project" value="UniProtKB-KW"/>
</dbReference>
<dbReference type="CDD" id="cd00093">
    <property type="entry name" value="HTH_XRE"/>
    <property type="match status" value="1"/>
</dbReference>
<evidence type="ECO:0000259" key="4">
    <source>
        <dbReference type="PROSITE" id="PS50943"/>
    </source>
</evidence>
<feature type="domain" description="HTH cro/C1-type" evidence="4">
    <location>
        <begin position="36"/>
        <end position="89"/>
    </location>
</feature>
<dbReference type="PANTHER" id="PTHR36511">
    <property type="entry name" value="MERR FAMILY BACTERIAL REGULATORY PROTEIN"/>
    <property type="match status" value="1"/>
</dbReference>
<dbReference type="PANTHER" id="PTHR36511:SF3">
    <property type="entry name" value="ANTITOXIN HIGA-2"/>
    <property type="match status" value="1"/>
</dbReference>
<reference evidence="5 6" key="1">
    <citation type="submission" date="2019-11" db="EMBL/GenBank/DDBJ databases">
        <title>Whole-genome sequence of the anaerobic purple sulfur bacterium Allochromatium palmeri DSM 15591.</title>
        <authorList>
            <person name="Kyndt J.A."/>
            <person name="Meyer T.E."/>
        </authorList>
    </citation>
    <scope>NUCLEOTIDE SEQUENCE [LARGE SCALE GENOMIC DNA]</scope>
    <source>
        <strain evidence="5 6">DSM 15591</strain>
    </source>
</reference>
<evidence type="ECO:0000313" key="5">
    <source>
        <dbReference type="EMBL" id="MTW22607.1"/>
    </source>
</evidence>
<organism evidence="5 6">
    <name type="scientific">Allochromatium palmeri</name>
    <dbReference type="NCBI Taxonomy" id="231048"/>
    <lineage>
        <taxon>Bacteria</taxon>
        <taxon>Pseudomonadati</taxon>
        <taxon>Pseudomonadota</taxon>
        <taxon>Gammaproteobacteria</taxon>
        <taxon>Chromatiales</taxon>
        <taxon>Chromatiaceae</taxon>
        <taxon>Allochromatium</taxon>
    </lineage>
</organism>
<keyword evidence="3" id="KW-0804">Transcription</keyword>
<name>A0A6N8EJC1_9GAMM</name>
<keyword evidence="6" id="KW-1185">Reference proteome</keyword>